<feature type="chain" id="PRO_5001756605" evidence="1">
    <location>
        <begin position="21"/>
        <end position="142"/>
    </location>
</feature>
<organism evidence="2">
    <name type="scientific">Dosidicus gigas</name>
    <name type="common">Humboldt squid</name>
    <dbReference type="NCBI Taxonomy" id="346249"/>
    <lineage>
        <taxon>Eukaryota</taxon>
        <taxon>Metazoa</taxon>
        <taxon>Spiralia</taxon>
        <taxon>Lophotrochozoa</taxon>
        <taxon>Mollusca</taxon>
        <taxon>Cephalopoda</taxon>
        <taxon>Coleoidea</taxon>
        <taxon>Decapodiformes</taxon>
        <taxon>Oegopsida</taxon>
        <taxon>Ommastrephidae</taxon>
        <taxon>Dosidicus</taxon>
    </lineage>
</organism>
<sequence>MAHTQLIFVVLLAAFGFACSEDEKQAPTAKPATAPSNLLRSSWYTPSSSYGIGLGYGGYGLGLGYGGYGAYGGYGGYGGYLPYGYGGILPGYFGGYPAVTSSSVTHHAPTYPQVTSSVTHHAPYGVGVGYLGGLYGGYLGLH</sequence>
<dbReference type="EMBL" id="GBGS01000020">
    <property type="protein sequence ID" value="JAC88936.1"/>
    <property type="molecule type" value="Transcribed_RNA"/>
</dbReference>
<reference evidence="2" key="1">
    <citation type="submission" date="2014-06" db="EMBL/GenBank/DDBJ databases">
        <title>Nanoconfined Beta-sheets Mechanically Reinforce the Supra-Biomolecular Network of Robust Squid Sucker Ring Teeth.</title>
        <authorList>
            <person name="Guerette P.A."/>
            <person name="Hoon S."/>
            <person name="Ding D."/>
            <person name="Amini S."/>
            <person name="Masic A."/>
            <person name="Ravi V."/>
            <person name="Venkatesh B."/>
            <person name="Weaver J.C."/>
            <person name="Miserez A."/>
        </authorList>
    </citation>
    <scope>NUCLEOTIDE SEQUENCE</scope>
    <source>
        <tissue evidence="2">Squid sucker</tissue>
    </source>
</reference>
<dbReference type="AlphaFoldDB" id="A0A081DU70"/>
<feature type="signal peptide" evidence="1">
    <location>
        <begin position="1"/>
        <end position="20"/>
    </location>
</feature>
<keyword evidence="1" id="KW-0732">Signal</keyword>
<proteinExistence type="predicted"/>
<name>A0A081DU70_DOSGI</name>
<evidence type="ECO:0000313" key="2">
    <source>
        <dbReference type="EMBL" id="JAC88936.1"/>
    </source>
</evidence>
<evidence type="ECO:0000256" key="1">
    <source>
        <dbReference type="SAM" id="SignalP"/>
    </source>
</evidence>
<protein>
    <submittedName>
        <fullName evidence="2">Suckerin-3</fullName>
    </submittedName>
</protein>
<accession>A0A081DU70</accession>